<comment type="caution">
    <text evidence="1">The sequence shown here is derived from an EMBL/GenBank/DDBJ whole genome shotgun (WGS) entry which is preliminary data.</text>
</comment>
<evidence type="ECO:0000313" key="1">
    <source>
        <dbReference type="EMBL" id="MCI36789.1"/>
    </source>
</evidence>
<keyword evidence="1" id="KW-0808">Transferase</keyword>
<dbReference type="Proteomes" id="UP000265520">
    <property type="component" value="Unassembled WGS sequence"/>
</dbReference>
<accession>A0A392RKI8</accession>
<reference evidence="1 2" key="1">
    <citation type="journal article" date="2018" name="Front. Plant Sci.">
        <title>Red Clover (Trifolium pratense) and Zigzag Clover (T. medium) - A Picture of Genomic Similarities and Differences.</title>
        <authorList>
            <person name="Dluhosova J."/>
            <person name="Istvanek J."/>
            <person name="Nedelnik J."/>
            <person name="Repkova J."/>
        </authorList>
    </citation>
    <scope>NUCLEOTIDE SEQUENCE [LARGE SCALE GENOMIC DNA]</scope>
    <source>
        <strain evidence="2">cv. 10/8</strain>
        <tissue evidence="1">Leaf</tissue>
    </source>
</reference>
<protein>
    <submittedName>
        <fullName evidence="1">Abscisate beta-glucosyltransferase-like</fullName>
    </submittedName>
</protein>
<dbReference type="AlphaFoldDB" id="A0A392RKI8"/>
<name>A0A392RKI8_9FABA</name>
<dbReference type="GO" id="GO:0016740">
    <property type="term" value="F:transferase activity"/>
    <property type="evidence" value="ECO:0007669"/>
    <property type="project" value="UniProtKB-KW"/>
</dbReference>
<proteinExistence type="predicted"/>
<keyword evidence="2" id="KW-1185">Reference proteome</keyword>
<dbReference type="SUPFAM" id="SSF53756">
    <property type="entry name" value="UDP-Glycosyltransferase/glycogen phosphorylase"/>
    <property type="match status" value="1"/>
</dbReference>
<evidence type="ECO:0000313" key="2">
    <source>
        <dbReference type="Proteomes" id="UP000265520"/>
    </source>
</evidence>
<dbReference type="Gene3D" id="3.40.50.2000">
    <property type="entry name" value="Glycogen Phosphorylase B"/>
    <property type="match status" value="1"/>
</dbReference>
<organism evidence="1 2">
    <name type="scientific">Trifolium medium</name>
    <dbReference type="NCBI Taxonomy" id="97028"/>
    <lineage>
        <taxon>Eukaryota</taxon>
        <taxon>Viridiplantae</taxon>
        <taxon>Streptophyta</taxon>
        <taxon>Embryophyta</taxon>
        <taxon>Tracheophyta</taxon>
        <taxon>Spermatophyta</taxon>
        <taxon>Magnoliopsida</taxon>
        <taxon>eudicotyledons</taxon>
        <taxon>Gunneridae</taxon>
        <taxon>Pentapetalae</taxon>
        <taxon>rosids</taxon>
        <taxon>fabids</taxon>
        <taxon>Fabales</taxon>
        <taxon>Fabaceae</taxon>
        <taxon>Papilionoideae</taxon>
        <taxon>50 kb inversion clade</taxon>
        <taxon>NPAAA clade</taxon>
        <taxon>Hologalegina</taxon>
        <taxon>IRL clade</taxon>
        <taxon>Trifolieae</taxon>
        <taxon>Trifolium</taxon>
    </lineage>
</organism>
<dbReference type="EMBL" id="LXQA010237380">
    <property type="protein sequence ID" value="MCI36789.1"/>
    <property type="molecule type" value="Genomic_DNA"/>
</dbReference>
<feature type="non-terminal residue" evidence="1">
    <location>
        <position position="1"/>
    </location>
</feature>
<sequence length="116" mass="13119">FLLKPLKQFLLQHRPDCIVVDTFHRWAGDIDELKIPRIDDFTGNGCFPGCVIENTRKHVVLESLSSDSEPFVIPGLADRIEIKEIAYGLEASDQSFIWVVGKIINSSKQEETCSEN</sequence>